<keyword evidence="2" id="KW-1185">Reference proteome</keyword>
<dbReference type="Proteomes" id="UP001341840">
    <property type="component" value="Unassembled WGS sequence"/>
</dbReference>
<dbReference type="EMBL" id="JASCZI010212539">
    <property type="protein sequence ID" value="MED6199723.1"/>
    <property type="molecule type" value="Genomic_DNA"/>
</dbReference>
<protein>
    <submittedName>
        <fullName evidence="1">Uncharacterized protein</fullName>
    </submittedName>
</protein>
<proteinExistence type="predicted"/>
<accession>A0ABU6XSP2</accession>
<name>A0ABU6XSP2_9FABA</name>
<sequence length="86" mass="9773">MHMLYSRPYIFILQRDSKENNEEPSRAEIFTVTRTSRKGKEIDPKSQSTIKVSSLERQMGGVCGLLTVMLQQMNPGKSEEDIVALV</sequence>
<organism evidence="1 2">
    <name type="scientific">Stylosanthes scabra</name>
    <dbReference type="NCBI Taxonomy" id="79078"/>
    <lineage>
        <taxon>Eukaryota</taxon>
        <taxon>Viridiplantae</taxon>
        <taxon>Streptophyta</taxon>
        <taxon>Embryophyta</taxon>
        <taxon>Tracheophyta</taxon>
        <taxon>Spermatophyta</taxon>
        <taxon>Magnoliopsida</taxon>
        <taxon>eudicotyledons</taxon>
        <taxon>Gunneridae</taxon>
        <taxon>Pentapetalae</taxon>
        <taxon>rosids</taxon>
        <taxon>fabids</taxon>
        <taxon>Fabales</taxon>
        <taxon>Fabaceae</taxon>
        <taxon>Papilionoideae</taxon>
        <taxon>50 kb inversion clade</taxon>
        <taxon>dalbergioids sensu lato</taxon>
        <taxon>Dalbergieae</taxon>
        <taxon>Pterocarpus clade</taxon>
        <taxon>Stylosanthes</taxon>
    </lineage>
</organism>
<gene>
    <name evidence="1" type="ORF">PIB30_078605</name>
</gene>
<evidence type="ECO:0000313" key="1">
    <source>
        <dbReference type="EMBL" id="MED6199723.1"/>
    </source>
</evidence>
<comment type="caution">
    <text evidence="1">The sequence shown here is derived from an EMBL/GenBank/DDBJ whole genome shotgun (WGS) entry which is preliminary data.</text>
</comment>
<reference evidence="1 2" key="1">
    <citation type="journal article" date="2023" name="Plants (Basel)">
        <title>Bridging the Gap: Combining Genomics and Transcriptomics Approaches to Understand Stylosanthes scabra, an Orphan Legume from the Brazilian Caatinga.</title>
        <authorList>
            <person name="Ferreira-Neto J.R.C."/>
            <person name="da Silva M.D."/>
            <person name="Binneck E."/>
            <person name="de Melo N.F."/>
            <person name="da Silva R.H."/>
            <person name="de Melo A.L.T.M."/>
            <person name="Pandolfi V."/>
            <person name="Bustamante F.O."/>
            <person name="Brasileiro-Vidal A.C."/>
            <person name="Benko-Iseppon A.M."/>
        </authorList>
    </citation>
    <scope>NUCLEOTIDE SEQUENCE [LARGE SCALE GENOMIC DNA]</scope>
    <source>
        <tissue evidence="1">Leaves</tissue>
    </source>
</reference>
<evidence type="ECO:0000313" key="2">
    <source>
        <dbReference type="Proteomes" id="UP001341840"/>
    </source>
</evidence>